<organism evidence="1 2">
    <name type="scientific">Dreissena polymorpha</name>
    <name type="common">Zebra mussel</name>
    <name type="synonym">Mytilus polymorpha</name>
    <dbReference type="NCBI Taxonomy" id="45954"/>
    <lineage>
        <taxon>Eukaryota</taxon>
        <taxon>Metazoa</taxon>
        <taxon>Spiralia</taxon>
        <taxon>Lophotrochozoa</taxon>
        <taxon>Mollusca</taxon>
        <taxon>Bivalvia</taxon>
        <taxon>Autobranchia</taxon>
        <taxon>Heteroconchia</taxon>
        <taxon>Euheterodonta</taxon>
        <taxon>Imparidentia</taxon>
        <taxon>Neoheterodontei</taxon>
        <taxon>Myida</taxon>
        <taxon>Dreissenoidea</taxon>
        <taxon>Dreissenidae</taxon>
        <taxon>Dreissena</taxon>
    </lineage>
</organism>
<dbReference type="AlphaFoldDB" id="A0A9D4JV48"/>
<gene>
    <name evidence="1" type="ORF">DPMN_123408</name>
</gene>
<dbReference type="Proteomes" id="UP000828390">
    <property type="component" value="Unassembled WGS sequence"/>
</dbReference>
<evidence type="ECO:0000313" key="2">
    <source>
        <dbReference type="Proteomes" id="UP000828390"/>
    </source>
</evidence>
<comment type="caution">
    <text evidence="1">The sequence shown here is derived from an EMBL/GenBank/DDBJ whole genome shotgun (WGS) entry which is preliminary data.</text>
</comment>
<name>A0A9D4JV48_DREPO</name>
<sequence length="101" mass="11515">MLMKETIYIFYISFTNLTVEPESEQHKEKQYGPQVRFQQVGQSFGVHHKCETISSLRYVLNGHSDLLGHTAKGGKNDQASNKACYKIHGADDQCVSEKYDM</sequence>
<accession>A0A9D4JV48</accession>
<reference evidence="1" key="2">
    <citation type="submission" date="2020-11" db="EMBL/GenBank/DDBJ databases">
        <authorList>
            <person name="McCartney M.A."/>
            <person name="Auch B."/>
            <person name="Kono T."/>
            <person name="Mallez S."/>
            <person name="Becker A."/>
            <person name="Gohl D.M."/>
            <person name="Silverstein K.A.T."/>
            <person name="Koren S."/>
            <person name="Bechman K.B."/>
            <person name="Herman A."/>
            <person name="Abrahante J.E."/>
            <person name="Garbe J."/>
        </authorList>
    </citation>
    <scope>NUCLEOTIDE SEQUENCE</scope>
    <source>
        <strain evidence="1">Duluth1</strain>
        <tissue evidence="1">Whole animal</tissue>
    </source>
</reference>
<proteinExistence type="predicted"/>
<protein>
    <submittedName>
        <fullName evidence="1">Uncharacterized protein</fullName>
    </submittedName>
</protein>
<evidence type="ECO:0000313" key="1">
    <source>
        <dbReference type="EMBL" id="KAH3821643.1"/>
    </source>
</evidence>
<reference evidence="1" key="1">
    <citation type="journal article" date="2019" name="bioRxiv">
        <title>The Genome of the Zebra Mussel, Dreissena polymorpha: A Resource for Invasive Species Research.</title>
        <authorList>
            <person name="McCartney M.A."/>
            <person name="Auch B."/>
            <person name="Kono T."/>
            <person name="Mallez S."/>
            <person name="Zhang Y."/>
            <person name="Obille A."/>
            <person name="Becker A."/>
            <person name="Abrahante J.E."/>
            <person name="Garbe J."/>
            <person name="Badalamenti J.P."/>
            <person name="Herman A."/>
            <person name="Mangelson H."/>
            <person name="Liachko I."/>
            <person name="Sullivan S."/>
            <person name="Sone E.D."/>
            <person name="Koren S."/>
            <person name="Silverstein K.A.T."/>
            <person name="Beckman K.B."/>
            <person name="Gohl D.M."/>
        </authorList>
    </citation>
    <scope>NUCLEOTIDE SEQUENCE</scope>
    <source>
        <strain evidence="1">Duluth1</strain>
        <tissue evidence="1">Whole animal</tissue>
    </source>
</reference>
<dbReference type="EMBL" id="JAIWYP010000005">
    <property type="protein sequence ID" value="KAH3821643.1"/>
    <property type="molecule type" value="Genomic_DNA"/>
</dbReference>
<keyword evidence="2" id="KW-1185">Reference proteome</keyword>